<proteinExistence type="inferred from homology"/>
<keyword evidence="2 8" id="KW-0699">rRNA-binding</keyword>
<dbReference type="FunFam" id="3.30.230.10:FF:000002">
    <property type="entry name" value="30S ribosomal protein S5"/>
    <property type="match status" value="1"/>
</dbReference>
<dbReference type="GO" id="GO:0015935">
    <property type="term" value="C:small ribosomal subunit"/>
    <property type="evidence" value="ECO:0007669"/>
    <property type="project" value="InterPro"/>
</dbReference>
<dbReference type="PANTHER" id="PTHR48277:SF1">
    <property type="entry name" value="MITOCHONDRIAL RIBOSOMAL PROTEIN S5"/>
    <property type="match status" value="1"/>
</dbReference>
<keyword evidence="3 8" id="KW-0694">RNA-binding</keyword>
<comment type="subunit">
    <text evidence="7 8">Part of the 30S ribosomal subunit. Contacts proteins S4 and S8.</text>
</comment>
<dbReference type="PROSITE" id="PS00585">
    <property type="entry name" value="RIBOSOMAL_S5"/>
    <property type="match status" value="1"/>
</dbReference>
<evidence type="ECO:0000256" key="1">
    <source>
        <dbReference type="ARBA" id="ARBA00008945"/>
    </source>
</evidence>
<dbReference type="Pfam" id="PF03719">
    <property type="entry name" value="Ribosomal_S5_C"/>
    <property type="match status" value="1"/>
</dbReference>
<comment type="similarity">
    <text evidence="1 8 9">Belongs to the universal ribosomal protein uS5 family.</text>
</comment>
<dbReference type="InterPro" id="IPR014721">
    <property type="entry name" value="Ribsml_uS5_D2-typ_fold_subgr"/>
</dbReference>
<feature type="domain" description="S5 DRBM" evidence="10">
    <location>
        <begin position="16"/>
        <end position="79"/>
    </location>
</feature>
<keyword evidence="5 8" id="KW-0687">Ribonucleoprotein</keyword>
<dbReference type="InterPro" id="IPR018192">
    <property type="entry name" value="Ribosomal_uS5_N_CS"/>
</dbReference>
<comment type="function">
    <text evidence="8">Located at the back of the 30S subunit body where it stabilizes the conformation of the head with respect to the body.</text>
</comment>
<evidence type="ECO:0000256" key="7">
    <source>
        <dbReference type="ARBA" id="ARBA00062000"/>
    </source>
</evidence>
<dbReference type="OrthoDB" id="9809045at2"/>
<dbReference type="PROSITE" id="PS50881">
    <property type="entry name" value="S5_DSRBD"/>
    <property type="match status" value="1"/>
</dbReference>
<comment type="domain">
    <text evidence="8">The N-terminal domain interacts with the head of the 30S subunit; the C-terminal domain interacts with the body and contacts protein S4. The interaction surface between S4 and S5 is involved in control of translational fidelity.</text>
</comment>
<comment type="caution">
    <text evidence="11">The sequence shown here is derived from an EMBL/GenBank/DDBJ whole genome shotgun (WGS) entry which is preliminary data.</text>
</comment>
<keyword evidence="12" id="KW-1185">Reference proteome</keyword>
<dbReference type="Proteomes" id="UP000184334">
    <property type="component" value="Unassembled WGS sequence"/>
</dbReference>
<dbReference type="InterPro" id="IPR005712">
    <property type="entry name" value="Ribosomal_uS5_bac-type"/>
</dbReference>
<dbReference type="NCBIfam" id="TIGR01021">
    <property type="entry name" value="rpsE_bact"/>
    <property type="match status" value="1"/>
</dbReference>
<dbReference type="Pfam" id="PF00333">
    <property type="entry name" value="Ribosomal_S5"/>
    <property type="match status" value="1"/>
</dbReference>
<evidence type="ECO:0000256" key="2">
    <source>
        <dbReference type="ARBA" id="ARBA00022730"/>
    </source>
</evidence>
<dbReference type="GO" id="GO:0006412">
    <property type="term" value="P:translation"/>
    <property type="evidence" value="ECO:0007669"/>
    <property type="project" value="UniProtKB-UniRule"/>
</dbReference>
<dbReference type="InterPro" id="IPR013810">
    <property type="entry name" value="Ribosomal_uS5_N"/>
</dbReference>
<dbReference type="EMBL" id="FQUI01000013">
    <property type="protein sequence ID" value="SHE73399.1"/>
    <property type="molecule type" value="Genomic_DNA"/>
</dbReference>
<evidence type="ECO:0000256" key="6">
    <source>
        <dbReference type="ARBA" id="ARBA00035255"/>
    </source>
</evidence>
<evidence type="ECO:0000256" key="9">
    <source>
        <dbReference type="RuleBase" id="RU003823"/>
    </source>
</evidence>
<dbReference type="SUPFAM" id="SSF54211">
    <property type="entry name" value="Ribosomal protein S5 domain 2-like"/>
    <property type="match status" value="1"/>
</dbReference>
<comment type="function">
    <text evidence="8">With S4 and S12 plays an important role in translational accuracy.</text>
</comment>
<dbReference type="GO" id="GO:0003735">
    <property type="term" value="F:structural constituent of ribosome"/>
    <property type="evidence" value="ECO:0007669"/>
    <property type="project" value="UniProtKB-UniRule"/>
</dbReference>
<evidence type="ECO:0000256" key="4">
    <source>
        <dbReference type="ARBA" id="ARBA00022980"/>
    </source>
</evidence>
<dbReference type="SUPFAM" id="SSF54768">
    <property type="entry name" value="dsRNA-binding domain-like"/>
    <property type="match status" value="1"/>
</dbReference>
<dbReference type="GO" id="GO:0005737">
    <property type="term" value="C:cytoplasm"/>
    <property type="evidence" value="ECO:0007669"/>
    <property type="project" value="UniProtKB-ARBA"/>
</dbReference>
<evidence type="ECO:0000313" key="11">
    <source>
        <dbReference type="EMBL" id="SHE73399.1"/>
    </source>
</evidence>
<gene>
    <name evidence="8" type="primary">rpsE</name>
    <name evidence="11" type="ORF">SAMN02745164_01025</name>
</gene>
<dbReference type="RefSeq" id="WP_072864127.1">
    <property type="nucleotide sequence ID" value="NZ_FQUI01000013.1"/>
</dbReference>
<dbReference type="AlphaFoldDB" id="A0A1M4VWQ9"/>
<evidence type="ECO:0000259" key="10">
    <source>
        <dbReference type="PROSITE" id="PS50881"/>
    </source>
</evidence>
<keyword evidence="4 8" id="KW-0689">Ribosomal protein</keyword>
<dbReference type="PANTHER" id="PTHR48277">
    <property type="entry name" value="MITOCHONDRIAL RIBOSOMAL PROTEIN S5"/>
    <property type="match status" value="1"/>
</dbReference>
<dbReference type="GO" id="GO:0019843">
    <property type="term" value="F:rRNA binding"/>
    <property type="evidence" value="ECO:0007669"/>
    <property type="project" value="UniProtKB-UniRule"/>
</dbReference>
<reference evidence="11" key="1">
    <citation type="submission" date="2016-11" db="EMBL/GenBank/DDBJ databases">
        <authorList>
            <person name="Varghese N."/>
            <person name="Submissions S."/>
        </authorList>
    </citation>
    <scope>NUCLEOTIDE SEQUENCE [LARGE SCALE GENOMIC DNA]</scope>
    <source>
        <strain evidence="11">DSM 16785</strain>
    </source>
</reference>
<protein>
    <recommendedName>
        <fullName evidence="6 8">Small ribosomal subunit protein uS5</fullName>
    </recommendedName>
</protein>
<evidence type="ECO:0000256" key="3">
    <source>
        <dbReference type="ARBA" id="ARBA00022884"/>
    </source>
</evidence>
<evidence type="ECO:0000256" key="8">
    <source>
        <dbReference type="HAMAP-Rule" id="MF_01307"/>
    </source>
</evidence>
<dbReference type="Gene3D" id="3.30.230.10">
    <property type="match status" value="1"/>
</dbReference>
<sequence length="177" mass="18647">MALDKKLIASAAAEEFEERIIEIRRVTKVTTGGKNISFRVVAVVGNRNGKVGVGSGNAREVPQAIRKAIQNAKKNVIEVPVKNGTIPHEVLGRQDASKVLLKPAGPGTGIIASASVRAVVELAGVHNILSKALGSTTAINLAKATLNGLKELKSPKEYAELRDLSVTKVFQGAHKEG</sequence>
<dbReference type="STRING" id="1122195.SAMN02745164_01025"/>
<accession>A0A1M4VWQ9</accession>
<organism evidence="11 12">
    <name type="scientific">Marinitoga hydrogenitolerans (strain DSM 16785 / JCM 12826 / AT1271)</name>
    <dbReference type="NCBI Taxonomy" id="1122195"/>
    <lineage>
        <taxon>Bacteria</taxon>
        <taxon>Thermotogati</taxon>
        <taxon>Thermotogota</taxon>
        <taxon>Thermotogae</taxon>
        <taxon>Petrotogales</taxon>
        <taxon>Petrotogaceae</taxon>
        <taxon>Marinitoga</taxon>
    </lineage>
</organism>
<dbReference type="HAMAP" id="MF_01307_B">
    <property type="entry name" value="Ribosomal_uS5_B"/>
    <property type="match status" value="1"/>
</dbReference>
<dbReference type="InterPro" id="IPR005324">
    <property type="entry name" value="Ribosomal_uS5_C"/>
</dbReference>
<dbReference type="Gene3D" id="3.30.160.20">
    <property type="match status" value="1"/>
</dbReference>
<evidence type="ECO:0000256" key="5">
    <source>
        <dbReference type="ARBA" id="ARBA00023274"/>
    </source>
</evidence>
<dbReference type="InterPro" id="IPR000851">
    <property type="entry name" value="Ribosomal_uS5"/>
</dbReference>
<evidence type="ECO:0000313" key="12">
    <source>
        <dbReference type="Proteomes" id="UP000184334"/>
    </source>
</evidence>
<name>A0A1M4VWQ9_MARH1</name>
<dbReference type="InterPro" id="IPR020568">
    <property type="entry name" value="Ribosomal_Su5_D2-typ_SF"/>
</dbReference>